<comment type="caution">
    <text evidence="1">The sequence shown here is derived from an EMBL/GenBank/DDBJ whole genome shotgun (WGS) entry which is preliminary data.</text>
</comment>
<evidence type="ECO:0000313" key="2">
    <source>
        <dbReference type="Proteomes" id="UP000623250"/>
    </source>
</evidence>
<dbReference type="AlphaFoldDB" id="A0A8I1KGE4"/>
<proteinExistence type="predicted"/>
<dbReference type="RefSeq" id="WP_155955125.1">
    <property type="nucleotide sequence ID" value="NZ_JAEMUK010000008.1"/>
</dbReference>
<keyword evidence="2" id="KW-1185">Reference proteome</keyword>
<evidence type="ECO:0000313" key="1">
    <source>
        <dbReference type="EMBL" id="MBJ7542665.1"/>
    </source>
</evidence>
<gene>
    <name evidence="1" type="ORF">JDN41_03740</name>
</gene>
<protein>
    <submittedName>
        <fullName evidence="1">Uncharacterized protein</fullName>
    </submittedName>
</protein>
<reference evidence="1 2" key="1">
    <citation type="submission" date="2020-12" db="EMBL/GenBank/DDBJ databases">
        <title>Revised draft genomes of Rhodomicrobium vannielii ATCC 17100 and Rhodomicrobium udaipurense JA643.</title>
        <authorList>
            <person name="Conners E.M."/>
            <person name="Davenport E.J."/>
            <person name="Bose A."/>
        </authorList>
    </citation>
    <scope>NUCLEOTIDE SEQUENCE [LARGE SCALE GENOMIC DNA]</scope>
    <source>
        <strain evidence="1 2">JA643</strain>
    </source>
</reference>
<organism evidence="1 2">
    <name type="scientific">Rhodomicrobium udaipurense</name>
    <dbReference type="NCBI Taxonomy" id="1202716"/>
    <lineage>
        <taxon>Bacteria</taxon>
        <taxon>Pseudomonadati</taxon>
        <taxon>Pseudomonadota</taxon>
        <taxon>Alphaproteobacteria</taxon>
        <taxon>Hyphomicrobiales</taxon>
        <taxon>Hyphomicrobiaceae</taxon>
        <taxon>Rhodomicrobium</taxon>
    </lineage>
</organism>
<accession>A0A8I1KGE4</accession>
<dbReference type="EMBL" id="JAEMUK010000008">
    <property type="protein sequence ID" value="MBJ7542665.1"/>
    <property type="molecule type" value="Genomic_DNA"/>
</dbReference>
<sequence>MAQSTKAPFNQWVETANSLGRQSASSVACPCCGSTSLSVRDVEYGFGHDRGVQRYISCGHCGAFTGVAVRHAGEVESPTLRAAE</sequence>
<dbReference type="Proteomes" id="UP000623250">
    <property type="component" value="Unassembled WGS sequence"/>
</dbReference>
<name>A0A8I1KGE4_9HYPH</name>